<gene>
    <name evidence="1" type="ORF">FNV43_RR26173</name>
</gene>
<keyword evidence="2" id="KW-1185">Reference proteome</keyword>
<dbReference type="EMBL" id="VOIH02000012">
    <property type="protein sequence ID" value="KAF3431442.1"/>
    <property type="molecule type" value="Genomic_DNA"/>
</dbReference>
<dbReference type="SUPFAM" id="SSF55961">
    <property type="entry name" value="Bet v1-like"/>
    <property type="match status" value="1"/>
</dbReference>
<reference evidence="1" key="1">
    <citation type="submission" date="2020-03" db="EMBL/GenBank/DDBJ databases">
        <title>A high-quality chromosome-level genome assembly of a woody plant with both climbing and erect habits, Rhamnella rubrinervis.</title>
        <authorList>
            <person name="Lu Z."/>
            <person name="Yang Y."/>
            <person name="Zhu X."/>
            <person name="Sun Y."/>
        </authorList>
    </citation>
    <scope>NUCLEOTIDE SEQUENCE</scope>
    <source>
        <strain evidence="1">BYM</strain>
        <tissue evidence="1">Leaf</tissue>
    </source>
</reference>
<dbReference type="Proteomes" id="UP000796880">
    <property type="component" value="Unassembled WGS sequence"/>
</dbReference>
<dbReference type="GO" id="GO:0004864">
    <property type="term" value="F:protein phosphatase inhibitor activity"/>
    <property type="evidence" value="ECO:0007669"/>
    <property type="project" value="InterPro"/>
</dbReference>
<dbReference type="InterPro" id="IPR024949">
    <property type="entry name" value="Bet_v_I_allergen"/>
</dbReference>
<comment type="caution">
    <text evidence="1">The sequence shown here is derived from an EMBL/GenBank/DDBJ whole genome shotgun (WGS) entry which is preliminary data.</text>
</comment>
<organism evidence="1 2">
    <name type="scientific">Rhamnella rubrinervis</name>
    <dbReference type="NCBI Taxonomy" id="2594499"/>
    <lineage>
        <taxon>Eukaryota</taxon>
        <taxon>Viridiplantae</taxon>
        <taxon>Streptophyta</taxon>
        <taxon>Embryophyta</taxon>
        <taxon>Tracheophyta</taxon>
        <taxon>Spermatophyta</taxon>
        <taxon>Magnoliopsida</taxon>
        <taxon>eudicotyledons</taxon>
        <taxon>Gunneridae</taxon>
        <taxon>Pentapetalae</taxon>
        <taxon>rosids</taxon>
        <taxon>fabids</taxon>
        <taxon>Rosales</taxon>
        <taxon>Rhamnaceae</taxon>
        <taxon>rhamnoid group</taxon>
        <taxon>Rhamneae</taxon>
        <taxon>Rhamnella</taxon>
    </lineage>
</organism>
<dbReference type="InterPro" id="IPR023393">
    <property type="entry name" value="START-like_dom_sf"/>
</dbReference>
<dbReference type="PRINTS" id="PR00634">
    <property type="entry name" value="BETALLERGEN"/>
</dbReference>
<name>A0A8K0GJD9_9ROSA</name>
<dbReference type="AlphaFoldDB" id="A0A8K0GJD9"/>
<evidence type="ECO:0000313" key="2">
    <source>
        <dbReference type="Proteomes" id="UP000796880"/>
    </source>
</evidence>
<dbReference type="GO" id="GO:0010427">
    <property type="term" value="F:abscisic acid binding"/>
    <property type="evidence" value="ECO:0007669"/>
    <property type="project" value="InterPro"/>
</dbReference>
<proteinExistence type="predicted"/>
<sequence length="91" mass="10054">MGSYTCNAERTSSVSPQRLFKALVLDADNPTALRAPRKLKETEGLELSRRVLDSDGMENTMEKIVYEIKMVPSGGGPTIKSARTYHTKGDH</sequence>
<dbReference type="GO" id="GO:0009738">
    <property type="term" value="P:abscisic acid-activated signaling pathway"/>
    <property type="evidence" value="ECO:0007669"/>
    <property type="project" value="InterPro"/>
</dbReference>
<evidence type="ECO:0000313" key="1">
    <source>
        <dbReference type="EMBL" id="KAF3431442.1"/>
    </source>
</evidence>
<dbReference type="Gene3D" id="3.30.530.20">
    <property type="match status" value="1"/>
</dbReference>
<dbReference type="GO" id="GO:0038023">
    <property type="term" value="F:signaling receptor activity"/>
    <property type="evidence" value="ECO:0007669"/>
    <property type="project" value="InterPro"/>
</dbReference>
<protein>
    <submittedName>
        <fullName evidence="1">Uncharacterized protein</fullName>
    </submittedName>
</protein>
<accession>A0A8K0GJD9</accession>